<feature type="domain" description="Lipase" evidence="5">
    <location>
        <begin position="1"/>
        <end position="117"/>
    </location>
</feature>
<dbReference type="WBParaSite" id="maker-unitig_2369-snap-gene-0.2-mRNA-1">
    <property type="protein sequence ID" value="maker-unitig_2369-snap-gene-0.2-mRNA-1"/>
    <property type="gene ID" value="maker-unitig_2369-snap-gene-0.2"/>
</dbReference>
<dbReference type="PANTHER" id="PTHR11610">
    <property type="entry name" value="LIPASE"/>
    <property type="match status" value="1"/>
</dbReference>
<organism evidence="6 7">
    <name type="scientific">Macrostomum lignano</name>
    <dbReference type="NCBI Taxonomy" id="282301"/>
    <lineage>
        <taxon>Eukaryota</taxon>
        <taxon>Metazoa</taxon>
        <taxon>Spiralia</taxon>
        <taxon>Lophotrochozoa</taxon>
        <taxon>Platyhelminthes</taxon>
        <taxon>Rhabditophora</taxon>
        <taxon>Macrostomorpha</taxon>
        <taxon>Macrostomida</taxon>
        <taxon>Macrostomidae</taxon>
        <taxon>Macrostomum</taxon>
    </lineage>
</organism>
<comment type="subcellular location">
    <subcellularLocation>
        <location evidence="1">Secreted</location>
    </subcellularLocation>
</comment>
<dbReference type="InterPro" id="IPR013818">
    <property type="entry name" value="Lipase"/>
</dbReference>
<evidence type="ECO:0000256" key="3">
    <source>
        <dbReference type="ARBA" id="ARBA00022525"/>
    </source>
</evidence>
<sequence>PVGHIDFYPNGGKWQPGCTRNIFNQDILSMGIIEAGKWTLAACHHMRAPILFTATAANPDADFLAYECDNYDEFKAGRCLSCAGNKCARLGIRASEWKPEGRTFVKVWSDTQATKPFYMHHYSVRVKLSSSGFDKQTGSMTWWESPGVRLSWKSNSWFNFFSKPKIMVDGVTVIEGINQRKSTYCGNGLSIESESSRSIPSC</sequence>
<keyword evidence="3" id="KW-0964">Secreted</keyword>
<dbReference type="GO" id="GO:0016298">
    <property type="term" value="F:lipase activity"/>
    <property type="evidence" value="ECO:0007669"/>
    <property type="project" value="InterPro"/>
</dbReference>
<dbReference type="AlphaFoldDB" id="A0A1I8F7P7"/>
<name>A0A1I8F7P7_9PLAT</name>
<evidence type="ECO:0000313" key="7">
    <source>
        <dbReference type="WBParaSite" id="maker-unitig_2369-snap-gene-0.2-mRNA-1"/>
    </source>
</evidence>
<evidence type="ECO:0000256" key="4">
    <source>
        <dbReference type="RuleBase" id="RU004262"/>
    </source>
</evidence>
<dbReference type="InterPro" id="IPR029058">
    <property type="entry name" value="AB_hydrolase_fold"/>
</dbReference>
<dbReference type="GO" id="GO:0016042">
    <property type="term" value="P:lipid catabolic process"/>
    <property type="evidence" value="ECO:0007669"/>
    <property type="project" value="TreeGrafter"/>
</dbReference>
<dbReference type="Pfam" id="PF00151">
    <property type="entry name" value="Lipase"/>
    <property type="match status" value="1"/>
</dbReference>
<dbReference type="InterPro" id="IPR000734">
    <property type="entry name" value="TAG_lipase"/>
</dbReference>
<evidence type="ECO:0000256" key="1">
    <source>
        <dbReference type="ARBA" id="ARBA00004613"/>
    </source>
</evidence>
<dbReference type="SUPFAM" id="SSF53474">
    <property type="entry name" value="alpha/beta-Hydrolases"/>
    <property type="match status" value="1"/>
</dbReference>
<evidence type="ECO:0000256" key="2">
    <source>
        <dbReference type="ARBA" id="ARBA00010701"/>
    </source>
</evidence>
<reference evidence="7" key="1">
    <citation type="submission" date="2016-11" db="UniProtKB">
        <authorList>
            <consortium name="WormBaseParasite"/>
        </authorList>
    </citation>
    <scope>IDENTIFICATION</scope>
</reference>
<comment type="similarity">
    <text evidence="2 4">Belongs to the AB hydrolase superfamily. Lipase family.</text>
</comment>
<dbReference type="GO" id="GO:0005615">
    <property type="term" value="C:extracellular space"/>
    <property type="evidence" value="ECO:0007669"/>
    <property type="project" value="TreeGrafter"/>
</dbReference>
<dbReference type="Gene3D" id="2.60.60.20">
    <property type="entry name" value="PLAT/LH2 domain"/>
    <property type="match status" value="1"/>
</dbReference>
<evidence type="ECO:0000313" key="6">
    <source>
        <dbReference type="Proteomes" id="UP000095280"/>
    </source>
</evidence>
<protein>
    <submittedName>
        <fullName evidence="7">Lipase domain-containing protein</fullName>
    </submittedName>
</protein>
<dbReference type="Gene3D" id="3.40.50.1820">
    <property type="entry name" value="alpha/beta hydrolase"/>
    <property type="match status" value="1"/>
</dbReference>
<evidence type="ECO:0000259" key="5">
    <source>
        <dbReference type="Pfam" id="PF00151"/>
    </source>
</evidence>
<proteinExistence type="inferred from homology"/>
<dbReference type="Proteomes" id="UP000095280">
    <property type="component" value="Unplaced"/>
</dbReference>
<accession>A0A1I8F7P7</accession>
<dbReference type="PRINTS" id="PR00821">
    <property type="entry name" value="TAGLIPASE"/>
</dbReference>
<keyword evidence="6" id="KW-1185">Reference proteome</keyword>